<evidence type="ECO:0000313" key="3">
    <source>
        <dbReference type="Proteomes" id="UP000215616"/>
    </source>
</evidence>
<organism evidence="2 3">
    <name type="scientific">Caulobacter vibrioides</name>
    <name type="common">Caulobacter crescentus</name>
    <dbReference type="NCBI Taxonomy" id="155892"/>
    <lineage>
        <taxon>Bacteria</taxon>
        <taxon>Pseudomonadati</taxon>
        <taxon>Pseudomonadota</taxon>
        <taxon>Alphaproteobacteria</taxon>
        <taxon>Caulobacterales</taxon>
        <taxon>Caulobacteraceae</taxon>
        <taxon>Caulobacter</taxon>
    </lineage>
</organism>
<evidence type="ECO:0000313" key="2">
    <source>
        <dbReference type="EMBL" id="OYX00013.1"/>
    </source>
</evidence>
<dbReference type="AlphaFoldDB" id="A0A258CY73"/>
<dbReference type="Proteomes" id="UP000215616">
    <property type="component" value="Unassembled WGS sequence"/>
</dbReference>
<name>A0A258CY73_CAUVI</name>
<keyword evidence="1" id="KW-1133">Transmembrane helix</keyword>
<proteinExistence type="predicted"/>
<feature type="transmembrane region" description="Helical" evidence="1">
    <location>
        <begin position="89"/>
        <end position="111"/>
    </location>
</feature>
<evidence type="ECO:0000256" key="1">
    <source>
        <dbReference type="SAM" id="Phobius"/>
    </source>
</evidence>
<comment type="caution">
    <text evidence="2">The sequence shown here is derived from an EMBL/GenBank/DDBJ whole genome shotgun (WGS) entry which is preliminary data.</text>
</comment>
<keyword evidence="1" id="KW-0472">Membrane</keyword>
<accession>A0A258CY73</accession>
<dbReference type="EMBL" id="NCDQ01000345">
    <property type="protein sequence ID" value="OYX00013.1"/>
    <property type="molecule type" value="Genomic_DNA"/>
</dbReference>
<sequence>MTLKMRVRWAWAELGLAILVGTGLAAREVINAPEDAGIFGSAISALPYLLLCGLVAWGSWRRLREFQAQCAELGPDASPSRDLWTPPRYGGLIGVALIVIALIAALAPPLLLQS</sequence>
<reference evidence="2 3" key="1">
    <citation type="submission" date="2017-03" db="EMBL/GenBank/DDBJ databases">
        <title>Lifting the veil on microbial sulfur biogeochemistry in mining wastewaters.</title>
        <authorList>
            <person name="Kantor R.S."/>
            <person name="Colenbrander Nelson T."/>
            <person name="Marshall S."/>
            <person name="Bennett D."/>
            <person name="Apte S."/>
            <person name="Camacho D."/>
            <person name="Thomas B.C."/>
            <person name="Warren L.A."/>
            <person name="Banfield J.F."/>
        </authorList>
    </citation>
    <scope>NUCLEOTIDE SEQUENCE [LARGE SCALE GENOMIC DNA]</scope>
    <source>
        <strain evidence="2">32-67-7</strain>
    </source>
</reference>
<gene>
    <name evidence="2" type="ORF">B7Z12_16970</name>
</gene>
<keyword evidence="1" id="KW-0812">Transmembrane</keyword>
<feature type="transmembrane region" description="Helical" evidence="1">
    <location>
        <begin position="36"/>
        <end position="57"/>
    </location>
</feature>
<protein>
    <submittedName>
        <fullName evidence="2">Uncharacterized protein</fullName>
    </submittedName>
</protein>